<feature type="domain" description="Alpha-L-arabinofuranosidase B catalytic" evidence="11">
    <location>
        <begin position="24"/>
        <end position="132"/>
    </location>
</feature>
<evidence type="ECO:0000256" key="1">
    <source>
        <dbReference type="ARBA" id="ARBA00001462"/>
    </source>
</evidence>
<evidence type="ECO:0000256" key="5">
    <source>
        <dbReference type="ARBA" id="ARBA00023180"/>
    </source>
</evidence>
<dbReference type="PANTHER" id="PTHR39447:SF2">
    <property type="entry name" value="ALPHA-L-ARABINOFURANOSIDASE B"/>
    <property type="match status" value="1"/>
</dbReference>
<dbReference type="Gene3D" id="2.80.10.50">
    <property type="match status" value="1"/>
</dbReference>
<feature type="active site" description="Nucleophile" evidence="7">
    <location>
        <position position="157"/>
    </location>
</feature>
<dbReference type="GO" id="GO:0046373">
    <property type="term" value="P:L-arabinose metabolic process"/>
    <property type="evidence" value="ECO:0007669"/>
    <property type="project" value="UniProtKB-UniRule"/>
</dbReference>
<sequence length="543" mass="57764">MTFRKTSYLLSSLAAAETRALSGPCDIYADGGTPCVAAFGTTRALYGSYNGPLYQLQCGSDGQTTNIVPTSPGGVADVSAQDTFCANTTCAIPIIYDQSGQGNHLTRAPPGGGSKGPAPGQYDDLAAAYGAPAIYFGDDTEWGSGAGSGPWAMADMENGLFSGQGAGYNPGDPTIESRFVTTFLKGNSTNLWALRGGSETAKSLSTYYSGPRPNGYYPMDKQGAIVLGIGGDNGNLDQGTWYEGVLTSGYPSDETEDAVQANIEQAGFTATSLANGPPLKGSTITIKATTPGFTNRYLAHDGSTVDTQVITSSSDTSTKQKGSWIVRQGLVTSALGCVSLESVDTPGSFIRHSGFQLYVNANDGSKQFSEDATWCPQQSFDSTGSNALRSWSYPTRYFRHYDNTGYAAMDGGWEVFDASTDFTDDASWVARGLKIVCYTVRGIIHRQYSNKEAETTLLVLIFRFHSDGRDQRIKWAKIDITFFVRSDQSGNDPEVALVYPDGSLALYPTKRTETACNRGALTATTGLVAASEVGAEQPREKIS</sequence>
<accession>A0A8H5XNF3</accession>
<feature type="disulfide bond" evidence="8">
    <location>
        <begin position="337"/>
        <end position="375"/>
    </location>
</feature>
<dbReference type="CDD" id="cd23399">
    <property type="entry name" value="beta-trefoil_ABD_ABFB"/>
    <property type="match status" value="1"/>
</dbReference>
<reference evidence="12 13" key="1">
    <citation type="submission" date="2020-05" db="EMBL/GenBank/DDBJ databases">
        <title>Identification and distribution of gene clusters putatively required for synthesis of sphingolipid metabolism inhibitors in phylogenetically diverse species of the filamentous fungus Fusarium.</title>
        <authorList>
            <person name="Kim H.-S."/>
            <person name="Busman M."/>
            <person name="Brown D.W."/>
            <person name="Divon H."/>
            <person name="Uhlig S."/>
            <person name="Proctor R.H."/>
        </authorList>
    </citation>
    <scope>NUCLEOTIDE SEQUENCE [LARGE SCALE GENOMIC DNA]</scope>
    <source>
        <strain evidence="12 13">NRRL 26131</strain>
    </source>
</reference>
<feature type="disulfide bond" evidence="8">
    <location>
        <begin position="25"/>
        <end position="35"/>
    </location>
</feature>
<dbReference type="SUPFAM" id="SSF49899">
    <property type="entry name" value="Concanavalin A-like lectins/glucanases"/>
    <property type="match status" value="1"/>
</dbReference>
<dbReference type="InterPro" id="IPR013320">
    <property type="entry name" value="ConA-like_dom_sf"/>
</dbReference>
<name>A0A8H5XNF3_9HYPO</name>
<dbReference type="Gene3D" id="2.60.120.200">
    <property type="match status" value="2"/>
</dbReference>
<evidence type="ECO:0000256" key="3">
    <source>
        <dbReference type="ARBA" id="ARBA00022729"/>
    </source>
</evidence>
<dbReference type="Pfam" id="PF09206">
    <property type="entry name" value="ArabFuran-catal"/>
    <property type="match status" value="2"/>
</dbReference>
<dbReference type="SUPFAM" id="SSF110221">
    <property type="entry name" value="AbfB domain"/>
    <property type="match status" value="1"/>
</dbReference>
<keyword evidence="5" id="KW-0325">Glycoprotein</keyword>
<evidence type="ECO:0000256" key="2">
    <source>
        <dbReference type="ARBA" id="ARBA00006963"/>
    </source>
</evidence>
<feature type="domain" description="Alpha-L-arabinofuranosidase B arabinose-binding" evidence="10">
    <location>
        <begin position="287"/>
        <end position="429"/>
    </location>
</feature>
<dbReference type="UniPathway" id="UPA00667"/>
<comment type="similarity">
    <text evidence="2 9">Belongs to the glycosyl hydrolase 54 family.</text>
</comment>
<keyword evidence="9" id="KW-0624">Polysaccharide degradation</keyword>
<feature type="disulfide bond" evidence="8">
    <location>
        <begin position="85"/>
        <end position="90"/>
    </location>
</feature>
<comment type="pathway">
    <text evidence="9">Glycan metabolism; L-arabinan degradation.</text>
</comment>
<organism evidence="12 13">
    <name type="scientific">Fusarium globosum</name>
    <dbReference type="NCBI Taxonomy" id="78864"/>
    <lineage>
        <taxon>Eukaryota</taxon>
        <taxon>Fungi</taxon>
        <taxon>Dikarya</taxon>
        <taxon>Ascomycota</taxon>
        <taxon>Pezizomycotina</taxon>
        <taxon>Sordariomycetes</taxon>
        <taxon>Hypocreomycetidae</taxon>
        <taxon>Hypocreales</taxon>
        <taxon>Nectriaceae</taxon>
        <taxon>Fusarium</taxon>
        <taxon>Fusarium fujikuroi species complex</taxon>
    </lineage>
</organism>
<dbReference type="EMBL" id="JAAQPF010000787">
    <property type="protein sequence ID" value="KAF5696984.1"/>
    <property type="molecule type" value="Genomic_DNA"/>
</dbReference>
<proteinExistence type="inferred from homology"/>
<dbReference type="InterPro" id="IPR038964">
    <property type="entry name" value="ABFB"/>
</dbReference>
<evidence type="ECO:0000256" key="6">
    <source>
        <dbReference type="ARBA" id="ARBA00023295"/>
    </source>
</evidence>
<dbReference type="EC" id="3.2.1.55" evidence="9"/>
<dbReference type="GO" id="GO:0046556">
    <property type="term" value="F:alpha-L-arabinofuranosidase activity"/>
    <property type="evidence" value="ECO:0007669"/>
    <property type="project" value="UniProtKB-UniRule"/>
</dbReference>
<keyword evidence="4 9" id="KW-0378">Hydrolase</keyword>
<dbReference type="Pfam" id="PF05270">
    <property type="entry name" value="AbfB"/>
    <property type="match status" value="1"/>
</dbReference>
<dbReference type="Proteomes" id="UP000532311">
    <property type="component" value="Unassembled WGS sequence"/>
</dbReference>
<dbReference type="GO" id="GO:0031222">
    <property type="term" value="P:arabinan catabolic process"/>
    <property type="evidence" value="ECO:0007669"/>
    <property type="project" value="UniProtKB-UniRule"/>
</dbReference>
<evidence type="ECO:0000313" key="13">
    <source>
        <dbReference type="Proteomes" id="UP000532311"/>
    </source>
</evidence>
<dbReference type="FunFam" id="2.80.10.50:FF:000059">
    <property type="entry name" value="Probable alpha-L-arabinofuranosidase B"/>
    <property type="match status" value="1"/>
</dbReference>
<dbReference type="InterPro" id="IPR007934">
    <property type="entry name" value="AbfB_ABD"/>
</dbReference>
<dbReference type="InterPro" id="IPR015289">
    <property type="entry name" value="A-L-arabinofuranosidase_B_cat"/>
</dbReference>
<evidence type="ECO:0000256" key="4">
    <source>
        <dbReference type="ARBA" id="ARBA00022801"/>
    </source>
</evidence>
<evidence type="ECO:0000313" key="12">
    <source>
        <dbReference type="EMBL" id="KAF5696984.1"/>
    </source>
</evidence>
<dbReference type="PANTHER" id="PTHR39447">
    <property type="entry name" value="ALPHA-L-ARABINOFURANOSIDASE B"/>
    <property type="match status" value="1"/>
</dbReference>
<gene>
    <name evidence="12" type="ORF">FGLOB1_13113</name>
</gene>
<evidence type="ECO:0000256" key="8">
    <source>
        <dbReference type="PIRSR" id="PIRSR638964-3"/>
    </source>
</evidence>
<comment type="caution">
    <text evidence="12">The sequence shown here is derived from an EMBL/GenBank/DDBJ whole genome shotgun (WGS) entry which is preliminary data.</text>
</comment>
<keyword evidence="13" id="KW-1185">Reference proteome</keyword>
<evidence type="ECO:0000259" key="11">
    <source>
        <dbReference type="Pfam" id="PF09206"/>
    </source>
</evidence>
<keyword evidence="8" id="KW-1015">Disulfide bond</keyword>
<keyword evidence="9" id="KW-0119">Carbohydrate metabolism</keyword>
<dbReference type="AlphaFoldDB" id="A0A8H5XNF3"/>
<feature type="active site" description="Proton donor" evidence="7">
    <location>
        <position position="232"/>
    </location>
</feature>
<keyword evidence="9" id="KW-0964">Secreted</keyword>
<dbReference type="GO" id="GO:0005576">
    <property type="term" value="C:extracellular region"/>
    <property type="evidence" value="ECO:0007669"/>
    <property type="project" value="UniProtKB-SubCell"/>
</dbReference>
<evidence type="ECO:0000259" key="10">
    <source>
        <dbReference type="Pfam" id="PF05270"/>
    </source>
</evidence>
<keyword evidence="3" id="KW-0732">Signal</keyword>
<protein>
    <recommendedName>
        <fullName evidence="9">Alpha-L-arabinofuranosidase</fullName>
        <ecNumber evidence="9">3.2.1.55</ecNumber>
    </recommendedName>
</protein>
<feature type="domain" description="Alpha-L-arabinofuranosidase B catalytic" evidence="11">
    <location>
        <begin position="133"/>
        <end position="268"/>
    </location>
</feature>
<keyword evidence="6 9" id="KW-0326">Glycosidase</keyword>
<comment type="catalytic activity">
    <reaction evidence="1 9">
        <text>Hydrolysis of terminal non-reducing alpha-L-arabinofuranoside residues in alpha-L-arabinosides.</text>
        <dbReference type="EC" id="3.2.1.55"/>
    </reaction>
</comment>
<dbReference type="GO" id="GO:0045490">
    <property type="term" value="P:pectin catabolic process"/>
    <property type="evidence" value="ECO:0007669"/>
    <property type="project" value="TreeGrafter"/>
</dbReference>
<dbReference type="InterPro" id="IPR036195">
    <property type="entry name" value="AbfB_ABD_sf"/>
</dbReference>
<evidence type="ECO:0000256" key="7">
    <source>
        <dbReference type="PIRSR" id="PIRSR638964-1"/>
    </source>
</evidence>
<dbReference type="GO" id="GO:0045493">
    <property type="term" value="P:xylan catabolic process"/>
    <property type="evidence" value="ECO:0007669"/>
    <property type="project" value="UniProtKB-KW"/>
</dbReference>
<evidence type="ECO:0000256" key="9">
    <source>
        <dbReference type="RuleBase" id="RU367111"/>
    </source>
</evidence>
<keyword evidence="9" id="KW-0858">Xylan degradation</keyword>
<comment type="subcellular location">
    <subcellularLocation>
        <location evidence="9">Secreted</location>
    </subcellularLocation>
</comment>